<dbReference type="STRING" id="419665.Maeo_1418"/>
<name>A6UWX2_META3</name>
<dbReference type="KEGG" id="mae:Maeo_1418"/>
<accession>A6UWX2</accession>
<sequence length="85" mass="9978">MANLRIQRVKNKTELEDKISDYLAMGYNIKRRQEDSAEVWKRNYGGILLHIILFIISAGFFNLAYLLYKHYSPEDAVLLKIDKAE</sequence>
<dbReference type="AlphaFoldDB" id="A6UWX2"/>
<dbReference type="eggNOG" id="arCOG09569">
    <property type="taxonomic scope" value="Archaea"/>
</dbReference>
<keyword evidence="1" id="KW-1133">Transmembrane helix</keyword>
<evidence type="ECO:0000313" key="3">
    <source>
        <dbReference type="EMBL" id="ABR56994.1"/>
    </source>
</evidence>
<reference evidence="3" key="1">
    <citation type="submission" date="2007-06" db="EMBL/GenBank/DDBJ databases">
        <title>Complete sequence of Methanococcus aeolicus Nankai-3.</title>
        <authorList>
            <consortium name="US DOE Joint Genome Institute"/>
            <person name="Copeland A."/>
            <person name="Lucas S."/>
            <person name="Lapidus A."/>
            <person name="Barry K."/>
            <person name="Glavina del Rio T."/>
            <person name="Dalin E."/>
            <person name="Tice H."/>
            <person name="Pitluck S."/>
            <person name="Chain P."/>
            <person name="Malfatti S."/>
            <person name="Shin M."/>
            <person name="Vergez L."/>
            <person name="Schmutz J."/>
            <person name="Larimer F."/>
            <person name="Land M."/>
            <person name="Hauser L."/>
            <person name="Kyrpides N."/>
            <person name="Lykidis A."/>
            <person name="Sieprawska-Lupa M."/>
            <person name="Whitman W.B."/>
            <person name="Richardson P."/>
        </authorList>
    </citation>
    <scope>NUCLEOTIDE SEQUENCE [LARGE SCALE GENOMIC DNA]</scope>
    <source>
        <strain evidence="3">Nankai-3</strain>
    </source>
</reference>
<dbReference type="OrthoDB" id="376502at2157"/>
<organism evidence="3 4">
    <name type="scientific">Methanococcus aeolicus (strain ATCC BAA-1280 / DSM 17508 / OCM 812 / Nankai-3)</name>
    <dbReference type="NCBI Taxonomy" id="419665"/>
    <lineage>
        <taxon>Archaea</taxon>
        <taxon>Methanobacteriati</taxon>
        <taxon>Methanobacteriota</taxon>
        <taxon>Methanomada group</taxon>
        <taxon>Methanococci</taxon>
        <taxon>Methanococcales</taxon>
        <taxon>Methanococcaceae</taxon>
        <taxon>Methanococcus</taxon>
    </lineage>
</organism>
<dbReference type="Proteomes" id="UP000001106">
    <property type="component" value="Chromosome"/>
</dbReference>
<keyword evidence="4" id="KW-1185">Reference proteome</keyword>
<evidence type="ECO:0000259" key="2">
    <source>
        <dbReference type="Pfam" id="PF26438"/>
    </source>
</evidence>
<dbReference type="RefSeq" id="WP_011974126.1">
    <property type="nucleotide sequence ID" value="NC_009635.1"/>
</dbReference>
<dbReference type="HOGENOM" id="CLU_2504914_0_0_2"/>
<keyword evidence="1" id="KW-0472">Membrane</keyword>
<keyword evidence="1" id="KW-0812">Transmembrane</keyword>
<proteinExistence type="predicted"/>
<feature type="domain" description="DUF8108" evidence="2">
    <location>
        <begin position="12"/>
        <end position="73"/>
    </location>
</feature>
<dbReference type="Pfam" id="PF26438">
    <property type="entry name" value="DUF8108_N"/>
    <property type="match status" value="1"/>
</dbReference>
<gene>
    <name evidence="3" type="ordered locus">Maeo_1418</name>
</gene>
<evidence type="ECO:0000256" key="1">
    <source>
        <dbReference type="SAM" id="Phobius"/>
    </source>
</evidence>
<dbReference type="InterPro" id="IPR058962">
    <property type="entry name" value="DUF8108_N"/>
</dbReference>
<dbReference type="EMBL" id="CP000743">
    <property type="protein sequence ID" value="ABR56994.1"/>
    <property type="molecule type" value="Genomic_DNA"/>
</dbReference>
<feature type="transmembrane region" description="Helical" evidence="1">
    <location>
        <begin position="47"/>
        <end position="68"/>
    </location>
</feature>
<evidence type="ECO:0000313" key="4">
    <source>
        <dbReference type="Proteomes" id="UP000001106"/>
    </source>
</evidence>
<dbReference type="GeneID" id="5326724"/>
<protein>
    <recommendedName>
        <fullName evidence="2">DUF8108 domain-containing protein</fullName>
    </recommendedName>
</protein>